<sequence length="549" mass="61631">MPFKSIFPSIPIETQPFGERLLQSFWQNSIKNKKAIICAENPKYFITYKNLYIQTLSVVGFLESKKFGHGDIAALVLSNSWEFLEIVTAVALRGGAVSAASVLFTDYELERQFIDCKAKIIFVCDNNLERVLKASTNCKTITTIIVIQVSDRTLPEQSKNLSFGVIPFSTVLSFPPSFTTVDINVERDIFLLPYSSGTTGSPKGVMLSHQNYSTLMSIFINHLEKYVYPKIAPNWNYEKEVALLSMPFYHIYGFSILIKSILCGQTCIILTNFDKEIYLQSIQNYKIREIYIVPTLLMFFANDPIIDSFNLSSLEFMNIAAAPTSKSICKKVFQRLKTLKRIDISFGLSECSLACALPNPISDKVRIDIAGTLISNYEMKVIDKNGNELKCGEIGELCLRSPTIMLGYLGKPEATAEVIDDEGWLHTGDLIKYDSQGNIYSIDRLKEIIKVKGYQVAPAELEDILLSNSGIADAAVIGIKHEIFGEVPKAFIVKSNESLTEQQIQEYMNGKTASYKHLKGGIEFVNYIPKSPAGKIIRRFLQENNKSKL</sequence>
<protein>
    <submittedName>
        <fullName evidence="2">4-coumarate--CoA ligase</fullName>
    </submittedName>
</protein>
<accession>A0AC35EYD3</accession>
<proteinExistence type="predicted"/>
<dbReference type="WBParaSite" id="PS1159_v2.g11981.t1">
    <property type="protein sequence ID" value="PS1159_v2.g11981.t1"/>
    <property type="gene ID" value="PS1159_v2.g11981"/>
</dbReference>
<name>A0AC35EYD3_9BILA</name>
<evidence type="ECO:0000313" key="1">
    <source>
        <dbReference type="Proteomes" id="UP000887580"/>
    </source>
</evidence>
<dbReference type="Proteomes" id="UP000887580">
    <property type="component" value="Unplaced"/>
</dbReference>
<evidence type="ECO:0000313" key="2">
    <source>
        <dbReference type="WBParaSite" id="PS1159_v2.g11981.t1"/>
    </source>
</evidence>
<organism evidence="1 2">
    <name type="scientific">Panagrolaimus sp. PS1159</name>
    <dbReference type="NCBI Taxonomy" id="55785"/>
    <lineage>
        <taxon>Eukaryota</taxon>
        <taxon>Metazoa</taxon>
        <taxon>Ecdysozoa</taxon>
        <taxon>Nematoda</taxon>
        <taxon>Chromadorea</taxon>
        <taxon>Rhabditida</taxon>
        <taxon>Tylenchina</taxon>
        <taxon>Panagrolaimomorpha</taxon>
        <taxon>Panagrolaimoidea</taxon>
        <taxon>Panagrolaimidae</taxon>
        <taxon>Panagrolaimus</taxon>
    </lineage>
</organism>
<reference evidence="2" key="1">
    <citation type="submission" date="2022-11" db="UniProtKB">
        <authorList>
            <consortium name="WormBaseParasite"/>
        </authorList>
    </citation>
    <scope>IDENTIFICATION</scope>
</reference>